<dbReference type="UniPathway" id="UPA00379">
    <property type="reaction ID" value="UER00555"/>
</dbReference>
<accession>A0A7V4XQ98</accession>
<dbReference type="Gene3D" id="3.30.990.10">
    <property type="entry name" value="Formiminotransferase, N-terminal subdomain"/>
    <property type="match status" value="1"/>
</dbReference>
<reference evidence="10" key="1">
    <citation type="journal article" date="2020" name="mSystems">
        <title>Genome- and Community-Level Interaction Insights into Carbon Utilization and Element Cycling Functions of Hydrothermarchaeota in Hydrothermal Sediment.</title>
        <authorList>
            <person name="Zhou Z."/>
            <person name="Liu Y."/>
            <person name="Xu W."/>
            <person name="Pan J."/>
            <person name="Luo Z.H."/>
            <person name="Li M."/>
        </authorList>
    </citation>
    <scope>NUCLEOTIDE SEQUENCE [LARGE SCALE GENOMIC DNA]</scope>
    <source>
        <strain evidence="10">SpSt-855</strain>
    </source>
</reference>
<evidence type="ECO:0000256" key="4">
    <source>
        <dbReference type="ARBA" id="ARBA00022490"/>
    </source>
</evidence>
<dbReference type="Pfam" id="PF02971">
    <property type="entry name" value="FTCD"/>
    <property type="match status" value="1"/>
</dbReference>
<dbReference type="InterPro" id="IPR012886">
    <property type="entry name" value="Formiminotransferase_N"/>
</dbReference>
<feature type="domain" description="Formiminotransferase C-terminal subdomain" evidence="8">
    <location>
        <begin position="190"/>
        <end position="303"/>
    </location>
</feature>
<evidence type="ECO:0000259" key="9">
    <source>
        <dbReference type="SMART" id="SM01222"/>
    </source>
</evidence>
<comment type="pathway">
    <text evidence="2">Amino-acid degradation; L-histidine degradation into L-glutamate; L-glutamate from N-formimidoyl-L-glutamate (transferase route): step 1/1.</text>
</comment>
<evidence type="ECO:0000256" key="3">
    <source>
        <dbReference type="ARBA" id="ARBA00012252"/>
    </source>
</evidence>
<dbReference type="InterPro" id="IPR013802">
    <property type="entry name" value="Formiminotransferase_C"/>
</dbReference>
<dbReference type="GO" id="GO:0005737">
    <property type="term" value="C:cytoplasm"/>
    <property type="evidence" value="ECO:0007669"/>
    <property type="project" value="UniProtKB-SubCell"/>
</dbReference>
<evidence type="ECO:0000313" key="10">
    <source>
        <dbReference type="EMBL" id="HGY93188.1"/>
    </source>
</evidence>
<evidence type="ECO:0000256" key="6">
    <source>
        <dbReference type="ARBA" id="ARBA00022808"/>
    </source>
</evidence>
<dbReference type="GO" id="GO:0030409">
    <property type="term" value="F:glutamate formimidoyltransferase activity"/>
    <property type="evidence" value="ECO:0007669"/>
    <property type="project" value="UniProtKB-EC"/>
</dbReference>
<keyword evidence="4" id="KW-0963">Cytoplasm</keyword>
<organism evidence="10">
    <name type="scientific">Acidobacterium capsulatum</name>
    <dbReference type="NCBI Taxonomy" id="33075"/>
    <lineage>
        <taxon>Bacteria</taxon>
        <taxon>Pseudomonadati</taxon>
        <taxon>Acidobacteriota</taxon>
        <taxon>Terriglobia</taxon>
        <taxon>Terriglobales</taxon>
        <taxon>Acidobacteriaceae</taxon>
        <taxon>Acidobacterium</taxon>
    </lineage>
</organism>
<gene>
    <name evidence="10" type="primary">ftcD</name>
    <name evidence="10" type="ORF">ENW50_00640</name>
</gene>
<dbReference type="GO" id="GO:0019557">
    <property type="term" value="P:L-histidine catabolic process to glutamate and formate"/>
    <property type="evidence" value="ECO:0007669"/>
    <property type="project" value="UniProtKB-UniPathway"/>
</dbReference>
<dbReference type="SMART" id="SM01222">
    <property type="entry name" value="FTCD_N"/>
    <property type="match status" value="1"/>
</dbReference>
<feature type="domain" description="Formiminotransferase N-terminal subdomain" evidence="9">
    <location>
        <begin position="12"/>
        <end position="189"/>
    </location>
</feature>
<comment type="caution">
    <text evidence="10">The sequence shown here is derived from an EMBL/GenBank/DDBJ whole genome shotgun (WGS) entry which is preliminary data.</text>
</comment>
<evidence type="ECO:0000256" key="5">
    <source>
        <dbReference type="ARBA" id="ARBA00022679"/>
    </source>
</evidence>
<keyword evidence="7" id="KW-0290">Folate-binding</keyword>
<evidence type="ECO:0000256" key="1">
    <source>
        <dbReference type="ARBA" id="ARBA00004496"/>
    </source>
</evidence>
<sequence>MTSSGPLFEPDALIECVPNFSEGKDEQAIHRIITAMAVEGVQLLDYSLDHDHNRSVVTIAGSPAAVQEAAIRAAGAAAELIDLTRQQGVHPRIGAADVIPFVPIRGISLEQCALIARQAGREVWRRYGIPVYFYEAAAARPDRAQLEEVRRGQFEGLREAVRNEPARRPDVGGPELHPTAGAVAIGARKFLIAYNLYLDTPDVGIARAIAREVRHSGGGLHGVKALGVLVNGEAQVTMNVTDFTRVSVGEVFALVKQKAQAHGAAPIRGELIGLIPEAAYERESEWVRLLHQFDPDQKVLERRLARPIAWPGAGQQA</sequence>
<dbReference type="GO" id="GO:0005542">
    <property type="term" value="F:folic acid binding"/>
    <property type="evidence" value="ECO:0007669"/>
    <property type="project" value="UniProtKB-KW"/>
</dbReference>
<dbReference type="SMART" id="SM01221">
    <property type="entry name" value="FTCD"/>
    <property type="match status" value="1"/>
</dbReference>
<dbReference type="Gene3D" id="3.30.70.670">
    <property type="entry name" value="Formiminotransferase, C-terminal subdomain"/>
    <property type="match status" value="1"/>
</dbReference>
<dbReference type="InterPro" id="IPR037064">
    <property type="entry name" value="Formiminotransferase_N_sf"/>
</dbReference>
<dbReference type="InterPro" id="IPR037070">
    <property type="entry name" value="Formiminotransferase_C_sf"/>
</dbReference>
<dbReference type="GO" id="GO:0019556">
    <property type="term" value="P:L-histidine catabolic process to glutamate and formamide"/>
    <property type="evidence" value="ECO:0007669"/>
    <property type="project" value="UniProtKB-UniPathway"/>
</dbReference>
<dbReference type="PANTHER" id="PTHR12234">
    <property type="entry name" value="FORMIMINOTRANSFERASE-CYCLODEAMINASE"/>
    <property type="match status" value="1"/>
</dbReference>
<dbReference type="AlphaFoldDB" id="A0A7V4XQ98"/>
<name>A0A7V4XQ98_9BACT</name>
<proteinExistence type="predicted"/>
<dbReference type="InterPro" id="IPR022384">
    <property type="entry name" value="FormiminoTrfase_cat_dom_sf"/>
</dbReference>
<keyword evidence="6" id="KW-0369">Histidine metabolism</keyword>
<dbReference type="EC" id="2.1.2.5" evidence="3"/>
<dbReference type="EMBL" id="DTKL01000008">
    <property type="protein sequence ID" value="HGY93188.1"/>
    <property type="molecule type" value="Genomic_DNA"/>
</dbReference>
<dbReference type="Pfam" id="PF07837">
    <property type="entry name" value="FTCD_N"/>
    <property type="match status" value="1"/>
</dbReference>
<evidence type="ECO:0000259" key="8">
    <source>
        <dbReference type="SMART" id="SM01221"/>
    </source>
</evidence>
<dbReference type="InterPro" id="IPR004227">
    <property type="entry name" value="Formiminotransferase_cat"/>
</dbReference>
<dbReference type="SUPFAM" id="SSF55116">
    <property type="entry name" value="Formiminotransferase domain of formiminotransferase-cyclodeaminase"/>
    <property type="match status" value="2"/>
</dbReference>
<dbReference type="NCBIfam" id="TIGR02024">
    <property type="entry name" value="FtcD"/>
    <property type="match status" value="1"/>
</dbReference>
<keyword evidence="5 10" id="KW-0808">Transferase</keyword>
<comment type="subcellular location">
    <subcellularLocation>
        <location evidence="1">Cytoplasm</location>
    </subcellularLocation>
</comment>
<dbReference type="InterPro" id="IPR051623">
    <property type="entry name" value="FTCD"/>
</dbReference>
<evidence type="ECO:0000256" key="7">
    <source>
        <dbReference type="ARBA" id="ARBA00022954"/>
    </source>
</evidence>
<protein>
    <recommendedName>
        <fullName evidence="3">glutamate formimidoyltransferase</fullName>
        <ecNumber evidence="3">2.1.2.5</ecNumber>
    </recommendedName>
</protein>
<dbReference type="PANTHER" id="PTHR12234:SF8">
    <property type="entry name" value="FORMIMINOTRANSFERASE-CYCLODEAMINASE"/>
    <property type="match status" value="1"/>
</dbReference>
<evidence type="ECO:0000256" key="2">
    <source>
        <dbReference type="ARBA" id="ARBA00005082"/>
    </source>
</evidence>